<evidence type="ECO:0000256" key="1">
    <source>
        <dbReference type="SAM" id="SignalP"/>
    </source>
</evidence>
<feature type="chain" id="PRO_5041368437" description="Glycoside hydrolase family 71 protein" evidence="1">
    <location>
        <begin position="17"/>
        <end position="466"/>
    </location>
</feature>
<evidence type="ECO:0008006" key="4">
    <source>
        <dbReference type="Google" id="ProtNLM"/>
    </source>
</evidence>
<gene>
    <name evidence="2" type="ORF">NLU13_9097</name>
</gene>
<dbReference type="Pfam" id="PF03659">
    <property type="entry name" value="Glyco_hydro_71"/>
    <property type="match status" value="1"/>
</dbReference>
<evidence type="ECO:0000313" key="2">
    <source>
        <dbReference type="EMBL" id="KAK0383184.1"/>
    </source>
</evidence>
<accession>A0AA39GAX0</accession>
<protein>
    <recommendedName>
        <fullName evidence="4">Glycoside hydrolase family 71 protein</fullName>
    </recommendedName>
</protein>
<feature type="signal peptide" evidence="1">
    <location>
        <begin position="1"/>
        <end position="16"/>
    </location>
</feature>
<sequence length="466" mass="49713">MLLAVLSWAAVVAGTALLPKRDIHGYDVTSTISDAIAPRADTSRLVFAHYMVGLTYDQAPSQWDKDISEAKSAGIDGFALNIGTDTYTDEQLGLAYNAAAAAGGFQLFLSFDMAASSWSVDQVVSLINTYKDNANQHKVDGLPFVSTFEGPNWEGWDTVRASTGGIFLVPDWSSLGPAGVTARLDTIDGAFNWGAWPGPNQLDLTTDADVAYQSGLNGKLYMMGVSPYFYTNLPQYSKNWYSSSDSLWFTRWKQVLEVLPDYVQIITWNDFGESSYIIEPVAAQIVAGAEVYVDGFDHSAFRSVLPYFIAAYKAGTSDVALASEVATAWYRTTASNICGDGGTVWGQGGSASAAGGTSDVISVIALSDSAADITVSIGGSSHTVSPLDSVGKAYFYQVPFSGETGQVTINVGGRTITGPAILGACPASGHVSRNSVASVAYENIPTNVTGTGQFQRRECRNIMYRR</sequence>
<comment type="caution">
    <text evidence="2">The sequence shown here is derived from an EMBL/GenBank/DDBJ whole genome shotgun (WGS) entry which is preliminary data.</text>
</comment>
<dbReference type="Proteomes" id="UP001175261">
    <property type="component" value="Unassembled WGS sequence"/>
</dbReference>
<name>A0AA39GAX0_SARSR</name>
<organism evidence="2 3">
    <name type="scientific">Sarocladium strictum</name>
    <name type="common">Black bundle disease fungus</name>
    <name type="synonym">Acremonium strictum</name>
    <dbReference type="NCBI Taxonomy" id="5046"/>
    <lineage>
        <taxon>Eukaryota</taxon>
        <taxon>Fungi</taxon>
        <taxon>Dikarya</taxon>
        <taxon>Ascomycota</taxon>
        <taxon>Pezizomycotina</taxon>
        <taxon>Sordariomycetes</taxon>
        <taxon>Hypocreomycetidae</taxon>
        <taxon>Hypocreales</taxon>
        <taxon>Sarocladiaceae</taxon>
        <taxon>Sarocladium</taxon>
    </lineage>
</organism>
<dbReference type="CDD" id="cd11577">
    <property type="entry name" value="GH71"/>
    <property type="match status" value="1"/>
</dbReference>
<keyword evidence="3" id="KW-1185">Reference proteome</keyword>
<proteinExistence type="predicted"/>
<evidence type="ECO:0000313" key="3">
    <source>
        <dbReference type="Proteomes" id="UP001175261"/>
    </source>
</evidence>
<dbReference type="Gene3D" id="3.20.20.80">
    <property type="entry name" value="Glycosidases"/>
    <property type="match status" value="1"/>
</dbReference>
<dbReference type="InterPro" id="IPR005197">
    <property type="entry name" value="Glyco_hydro_71"/>
</dbReference>
<dbReference type="GO" id="GO:0051118">
    <property type="term" value="F:glucan endo-1,3-alpha-glucosidase activity"/>
    <property type="evidence" value="ECO:0007669"/>
    <property type="project" value="InterPro"/>
</dbReference>
<dbReference type="EMBL" id="JAPDFR010000009">
    <property type="protein sequence ID" value="KAK0383184.1"/>
    <property type="molecule type" value="Genomic_DNA"/>
</dbReference>
<keyword evidence="1" id="KW-0732">Signal</keyword>
<reference evidence="2" key="1">
    <citation type="submission" date="2022-10" db="EMBL/GenBank/DDBJ databases">
        <title>Determination and structural analysis of whole genome sequence of Sarocladium strictum F4-1.</title>
        <authorList>
            <person name="Hu L."/>
            <person name="Jiang Y."/>
        </authorList>
    </citation>
    <scope>NUCLEOTIDE SEQUENCE</scope>
    <source>
        <strain evidence="2">F4-1</strain>
    </source>
</reference>
<dbReference type="AlphaFoldDB" id="A0AA39GAX0"/>